<dbReference type="InterPro" id="IPR043502">
    <property type="entry name" value="DNA/RNA_pol_sf"/>
</dbReference>
<dbReference type="GO" id="GO:0004190">
    <property type="term" value="F:aspartic-type endopeptidase activity"/>
    <property type="evidence" value="ECO:0007669"/>
    <property type="project" value="UniProtKB-KW"/>
</dbReference>
<dbReference type="FunFam" id="3.30.420.10:FF:000032">
    <property type="entry name" value="Retrovirus-related Pol polyprotein from transposon 297-like Protein"/>
    <property type="match status" value="1"/>
</dbReference>
<evidence type="ECO:0000256" key="4">
    <source>
        <dbReference type="ARBA" id="ARBA00022722"/>
    </source>
</evidence>
<dbReference type="SUPFAM" id="SSF50630">
    <property type="entry name" value="Acid proteases"/>
    <property type="match status" value="1"/>
</dbReference>
<dbReference type="FunFam" id="3.30.70.270:FF:000020">
    <property type="entry name" value="Transposon Tf2-6 polyprotein-like Protein"/>
    <property type="match status" value="1"/>
</dbReference>
<feature type="region of interest" description="Disordered" evidence="16">
    <location>
        <begin position="58"/>
        <end position="106"/>
    </location>
</feature>
<dbReference type="InterPro" id="IPR005162">
    <property type="entry name" value="Retrotrans_gag_dom"/>
</dbReference>
<dbReference type="CDD" id="cd00303">
    <property type="entry name" value="retropepsin_like"/>
    <property type="match status" value="1"/>
</dbReference>
<dbReference type="GO" id="GO:0015074">
    <property type="term" value="P:DNA integration"/>
    <property type="evidence" value="ECO:0007669"/>
    <property type="project" value="UniProtKB-KW"/>
</dbReference>
<keyword evidence="5" id="KW-0479">Metal-binding</keyword>
<keyword evidence="1" id="KW-0645">Protease</keyword>
<evidence type="ECO:0000256" key="16">
    <source>
        <dbReference type="SAM" id="MobiDB-lite"/>
    </source>
</evidence>
<dbReference type="Gene3D" id="2.40.70.10">
    <property type="entry name" value="Acid Proteases"/>
    <property type="match status" value="1"/>
</dbReference>
<dbReference type="CDD" id="cd01647">
    <property type="entry name" value="RT_LTR"/>
    <property type="match status" value="1"/>
</dbReference>
<evidence type="ECO:0000256" key="5">
    <source>
        <dbReference type="ARBA" id="ARBA00022723"/>
    </source>
</evidence>
<evidence type="ECO:0000256" key="15">
    <source>
        <dbReference type="ARBA" id="ARBA00023268"/>
    </source>
</evidence>
<dbReference type="PROSITE" id="PS50878">
    <property type="entry name" value="RT_POL"/>
    <property type="match status" value="1"/>
</dbReference>
<evidence type="ECO:0000256" key="6">
    <source>
        <dbReference type="ARBA" id="ARBA00022750"/>
    </source>
</evidence>
<dbReference type="PROSITE" id="PS50994">
    <property type="entry name" value="INTEGRASE"/>
    <property type="match status" value="1"/>
</dbReference>
<dbReference type="Pfam" id="PF03732">
    <property type="entry name" value="Retrotrans_gag"/>
    <property type="match status" value="1"/>
</dbReference>
<dbReference type="Gene3D" id="1.10.340.70">
    <property type="match status" value="1"/>
</dbReference>
<keyword evidence="10" id="KW-0229">DNA integration</keyword>
<dbReference type="InterPro" id="IPR041577">
    <property type="entry name" value="RT_RNaseH_2"/>
</dbReference>
<reference evidence="19 20" key="1">
    <citation type="submission" date="2024-02" db="EMBL/GenBank/DDBJ databases">
        <title>High-quality chromosome-scale genome assembly of Pensacola bahiagrass (Paspalum notatum Flugge var. saurae).</title>
        <authorList>
            <person name="Vega J.M."/>
            <person name="Podio M."/>
            <person name="Orjuela J."/>
            <person name="Siena L.A."/>
            <person name="Pessino S.C."/>
            <person name="Combes M.C."/>
            <person name="Mariac C."/>
            <person name="Albertini E."/>
            <person name="Pupilli F."/>
            <person name="Ortiz J.P.A."/>
            <person name="Leblanc O."/>
        </authorList>
    </citation>
    <scope>NUCLEOTIDE SEQUENCE [LARGE SCALE GENOMIC DNA]</scope>
    <source>
        <strain evidence="19">R1</strain>
        <tissue evidence="19">Leaf</tissue>
    </source>
</reference>
<evidence type="ECO:0000256" key="8">
    <source>
        <dbReference type="ARBA" id="ARBA00022801"/>
    </source>
</evidence>
<name>A0AAQ3TXM5_PASNO</name>
<keyword evidence="8" id="KW-0378">Hydrolase</keyword>
<keyword evidence="4" id="KW-0540">Nuclease</keyword>
<gene>
    <name evidence="19" type="ORF">U9M48_029064</name>
</gene>
<dbReference type="InterPro" id="IPR041588">
    <property type="entry name" value="Integrase_H2C2"/>
</dbReference>
<dbReference type="InterPro" id="IPR036397">
    <property type="entry name" value="RNaseH_sf"/>
</dbReference>
<dbReference type="PANTHER" id="PTHR37984:SF5">
    <property type="entry name" value="PROTEIN NYNRIN-LIKE"/>
    <property type="match status" value="1"/>
</dbReference>
<dbReference type="Gene3D" id="3.10.20.370">
    <property type="match status" value="1"/>
</dbReference>
<keyword evidence="11" id="KW-0695">RNA-directed DNA polymerase</keyword>
<evidence type="ECO:0000256" key="11">
    <source>
        <dbReference type="ARBA" id="ARBA00022918"/>
    </source>
</evidence>
<dbReference type="Pfam" id="PF00078">
    <property type="entry name" value="RVT_1"/>
    <property type="match status" value="1"/>
</dbReference>
<organism evidence="19 20">
    <name type="scientific">Paspalum notatum var. saurae</name>
    <dbReference type="NCBI Taxonomy" id="547442"/>
    <lineage>
        <taxon>Eukaryota</taxon>
        <taxon>Viridiplantae</taxon>
        <taxon>Streptophyta</taxon>
        <taxon>Embryophyta</taxon>
        <taxon>Tracheophyta</taxon>
        <taxon>Spermatophyta</taxon>
        <taxon>Magnoliopsida</taxon>
        <taxon>Liliopsida</taxon>
        <taxon>Poales</taxon>
        <taxon>Poaceae</taxon>
        <taxon>PACMAD clade</taxon>
        <taxon>Panicoideae</taxon>
        <taxon>Andropogonodae</taxon>
        <taxon>Paspaleae</taxon>
        <taxon>Paspalinae</taxon>
        <taxon>Paspalum</taxon>
    </lineage>
</organism>
<dbReference type="Gene3D" id="3.30.70.270">
    <property type="match status" value="2"/>
</dbReference>
<dbReference type="FunFam" id="3.10.20.370:FF:000001">
    <property type="entry name" value="Retrovirus-related Pol polyprotein from transposon 17.6-like protein"/>
    <property type="match status" value="1"/>
</dbReference>
<keyword evidence="12" id="KW-0239">DNA-directed DNA polymerase</keyword>
<evidence type="ECO:0000256" key="2">
    <source>
        <dbReference type="ARBA" id="ARBA00022679"/>
    </source>
</evidence>
<keyword evidence="14" id="KW-0233">DNA recombination</keyword>
<dbReference type="Gene3D" id="3.10.10.10">
    <property type="entry name" value="HIV Type 1 Reverse Transcriptase, subunit A, domain 1"/>
    <property type="match status" value="1"/>
</dbReference>
<dbReference type="GO" id="GO:0006310">
    <property type="term" value="P:DNA recombination"/>
    <property type="evidence" value="ECO:0007669"/>
    <property type="project" value="UniProtKB-KW"/>
</dbReference>
<dbReference type="GO" id="GO:0003964">
    <property type="term" value="F:RNA-directed DNA polymerase activity"/>
    <property type="evidence" value="ECO:0007669"/>
    <property type="project" value="UniProtKB-KW"/>
</dbReference>
<dbReference type="EMBL" id="CP144750">
    <property type="protein sequence ID" value="WVZ81720.1"/>
    <property type="molecule type" value="Genomic_DNA"/>
</dbReference>
<dbReference type="FunFam" id="3.10.10.10:FF:000002">
    <property type="entry name" value="Retrovirus-related Pol polyprotein from transposon 17.6-like protein"/>
    <property type="match status" value="1"/>
</dbReference>
<evidence type="ECO:0000256" key="7">
    <source>
        <dbReference type="ARBA" id="ARBA00022759"/>
    </source>
</evidence>
<dbReference type="CDD" id="cd09274">
    <property type="entry name" value="RNase_HI_RT_Ty3"/>
    <property type="match status" value="1"/>
</dbReference>
<dbReference type="InterPro" id="IPR001584">
    <property type="entry name" value="Integrase_cat-core"/>
</dbReference>
<evidence type="ECO:0000259" key="17">
    <source>
        <dbReference type="PROSITE" id="PS50878"/>
    </source>
</evidence>
<dbReference type="Proteomes" id="UP001341281">
    <property type="component" value="Chromosome 06"/>
</dbReference>
<protein>
    <submittedName>
        <fullName evidence="19">Uncharacterized protein</fullName>
    </submittedName>
</protein>
<keyword evidence="13" id="KW-0238">DNA-binding</keyword>
<dbReference type="SUPFAM" id="SSF56672">
    <property type="entry name" value="DNA/RNA polymerases"/>
    <property type="match status" value="1"/>
</dbReference>
<evidence type="ECO:0000256" key="3">
    <source>
        <dbReference type="ARBA" id="ARBA00022695"/>
    </source>
</evidence>
<feature type="region of interest" description="Disordered" evidence="16">
    <location>
        <begin position="321"/>
        <end position="346"/>
    </location>
</feature>
<keyword evidence="7" id="KW-0255">Endonuclease</keyword>
<dbReference type="InterPro" id="IPR021109">
    <property type="entry name" value="Peptidase_aspartic_dom_sf"/>
</dbReference>
<dbReference type="InterPro" id="IPR043128">
    <property type="entry name" value="Rev_trsase/Diguanyl_cyclase"/>
</dbReference>
<dbReference type="Pfam" id="PF24626">
    <property type="entry name" value="SH3_Tf2-1"/>
    <property type="match status" value="1"/>
</dbReference>
<dbReference type="GO" id="GO:0004519">
    <property type="term" value="F:endonuclease activity"/>
    <property type="evidence" value="ECO:0007669"/>
    <property type="project" value="UniProtKB-KW"/>
</dbReference>
<dbReference type="GO" id="GO:0003677">
    <property type="term" value="F:DNA binding"/>
    <property type="evidence" value="ECO:0007669"/>
    <property type="project" value="UniProtKB-KW"/>
</dbReference>
<proteinExistence type="predicted"/>
<evidence type="ECO:0000259" key="18">
    <source>
        <dbReference type="PROSITE" id="PS50994"/>
    </source>
</evidence>
<dbReference type="PANTHER" id="PTHR37984">
    <property type="entry name" value="PROTEIN CBG26694"/>
    <property type="match status" value="1"/>
</dbReference>
<evidence type="ECO:0000256" key="14">
    <source>
        <dbReference type="ARBA" id="ARBA00023172"/>
    </source>
</evidence>
<keyword evidence="3" id="KW-0548">Nucleotidyltransferase</keyword>
<dbReference type="Pfam" id="PF00665">
    <property type="entry name" value="rve"/>
    <property type="match status" value="1"/>
</dbReference>
<dbReference type="Pfam" id="PF17921">
    <property type="entry name" value="Integrase_H2C2"/>
    <property type="match status" value="1"/>
</dbReference>
<sequence>MAANVEAMTQQLTGVQDILTQLLDKVNSIDAWKSSAESSLGTLLQQTASAAERIGQLEARRPPPPPPPPLNQPRPPPQWVNPFDLNLAPPDSSRPSATASERAHGHRLHTNHRVDGGGILGSHPPHPVTGMFPEHQLSFTDSPWSGQHHAPFPKLEFPKFDGDNPRLWRDRCNMYFEVYSVADALKTRFAALNFIGAAATWLQTFERRGRVLDWTQFCSAVFEKFDKDQYQNQLRQLENLSQQGSVSEYQEQFERLAHGILLYNSSYDDTYFVTRFLGGLKEEIRVPISLHRPKEVQSALALALLQEEALESVRRSSKLPIRSMAPSSGPDKNVVVKTKSDRPESEDKLQALKTYRRKNGLCFKCGEKWGQNHKCPNQVPIHVVEELLDAVDLDEMNGADELEEETEVAAVMSVRDAGLSKRKTMRLQGYIGKESVLILVDSGSVGTFVSKELAARLPYAQLPCEEAQFTAADGSLMACSRRIPQLKWTTQGHTFVVNAGILPLQCYDMILGEDWLEACSPMWVHWGKKIMRFTYNTQRVTLRGVRPQLTQCRAISAGKLKGLLRRKAISHCIQLKAVPASASYQGVSSIDLEPEHDDASIPVEIQNVLDQFPEVFQVPTSVPPNRPYDHHIPLLPGAQPVNVRPYRYTPTQKSENEKQLTEMLKNGIIRPSTSPYASPVLLVKKKDGTWRFCVDYRHLNMITVKNKHPIPVVDELIDELAGAQWFTKLDLRSGYHQICLAPGEEHKTAFKTHSGLYEFLVMPFGLTNAPATFQSAMNQIFEPLLRKGVLVFMDDILVYSNTMEEHVTLLTQVFYILQKSQFYVKLSKCSFAKQTIDYLGHCVSSVGVSTEPSKILAVKHWPTPVNLKQLRGFLGLTGYYRKFIRHYGLISRPLTLLLKKGVPFVWTPVTEEAFQLLKTALIEAPVLAIPDFSKSFVLETDACDTGLGAVLMQDNHPVAYLSKALSPKNLGLSTYEKECLAILLAVEKWRPYLQHQEFIIRTDHRSLLYLTEHRVATKIQQKALLKLMDLQFKISYKQGISNAAADALSRCPVTEAICAISSCTPTWIENLIQGYEEDDLSKQLLTELALSPSNEKGYTLDQGCGLVIILWPNVMSFRLSMPVALGGHSGFQATYRRIKNLFAWPKLKATVKTYVSECAICQQAKSEHVKYPGLLQPLPVPSQAWTVVSMDFIEGLPSSNRFNAILVVVDKFTKYAHFIPLAHPFTALQVAQLYMQHVYKLHGLPQSIISDRDRIFTSNVWQELFRLTDTQLLMSSSYHPQTDGQTERLNQCLEAFLRCAVHSCPHQWSKWLSLAEFWYNTSYQSSLGRSPFEVLYGHPPRHFGISNLTEGAVPDLEAWLTERNLLTRLIQQQLMRAQQRMKHQADKNRSEREFQVDDLVYLKLQPYIQTSVANRTNQKLSFRFFGPFKVLQRIGSVAYKLDLPPDCKIHPVVHVSQLKKHVPPSIQIEPDLSSLPGDPTVQLQPVAVIGRRVITHGSSPTSELLIQWSALPSSMTTWEQEEDVIRRFPYSAAWGQADFRGGGSVRTLEGQ</sequence>
<dbReference type="InterPro" id="IPR050951">
    <property type="entry name" value="Retrovirus_Pol_polyprotein"/>
</dbReference>
<dbReference type="SUPFAM" id="SSF53098">
    <property type="entry name" value="Ribonuclease H-like"/>
    <property type="match status" value="1"/>
</dbReference>
<dbReference type="InterPro" id="IPR000477">
    <property type="entry name" value="RT_dom"/>
</dbReference>
<dbReference type="InterPro" id="IPR012337">
    <property type="entry name" value="RNaseH-like_sf"/>
</dbReference>
<keyword evidence="20" id="KW-1185">Reference proteome</keyword>
<dbReference type="GO" id="GO:0003887">
    <property type="term" value="F:DNA-directed DNA polymerase activity"/>
    <property type="evidence" value="ECO:0007669"/>
    <property type="project" value="UniProtKB-KW"/>
</dbReference>
<keyword evidence="6" id="KW-0064">Aspartyl protease</keyword>
<keyword evidence="15" id="KW-0511">Multifunctional enzyme</keyword>
<dbReference type="InterPro" id="IPR056924">
    <property type="entry name" value="SH3_Tf2-1"/>
</dbReference>
<dbReference type="Gene3D" id="3.30.420.10">
    <property type="entry name" value="Ribonuclease H-like superfamily/Ribonuclease H"/>
    <property type="match status" value="1"/>
</dbReference>
<dbReference type="FunFam" id="3.10.10.10:FF:000007">
    <property type="entry name" value="Retrovirus-related Pol polyprotein from transposon 17.6-like Protein"/>
    <property type="match status" value="1"/>
</dbReference>
<dbReference type="GO" id="GO:0046872">
    <property type="term" value="F:metal ion binding"/>
    <property type="evidence" value="ECO:0007669"/>
    <property type="project" value="UniProtKB-KW"/>
</dbReference>
<dbReference type="Pfam" id="PF17919">
    <property type="entry name" value="RT_RNaseH_2"/>
    <property type="match status" value="1"/>
</dbReference>
<evidence type="ECO:0000313" key="19">
    <source>
        <dbReference type="EMBL" id="WVZ81720.1"/>
    </source>
</evidence>
<dbReference type="Pfam" id="PF13975">
    <property type="entry name" value="gag-asp_proteas"/>
    <property type="match status" value="1"/>
</dbReference>
<evidence type="ECO:0000256" key="9">
    <source>
        <dbReference type="ARBA" id="ARBA00022842"/>
    </source>
</evidence>
<evidence type="ECO:0000256" key="13">
    <source>
        <dbReference type="ARBA" id="ARBA00023125"/>
    </source>
</evidence>
<evidence type="ECO:0000256" key="12">
    <source>
        <dbReference type="ARBA" id="ARBA00022932"/>
    </source>
</evidence>
<feature type="domain" description="Reverse transcriptase" evidence="17">
    <location>
        <begin position="664"/>
        <end position="843"/>
    </location>
</feature>
<keyword evidence="2" id="KW-0808">Transferase</keyword>
<feature type="domain" description="Integrase catalytic" evidence="18">
    <location>
        <begin position="1175"/>
        <end position="1339"/>
    </location>
</feature>
<accession>A0AAQ3TXM5</accession>
<evidence type="ECO:0000256" key="1">
    <source>
        <dbReference type="ARBA" id="ARBA00022670"/>
    </source>
</evidence>
<keyword evidence="9" id="KW-0460">Magnesium</keyword>
<dbReference type="GO" id="GO:0006508">
    <property type="term" value="P:proteolysis"/>
    <property type="evidence" value="ECO:0007669"/>
    <property type="project" value="UniProtKB-KW"/>
</dbReference>
<feature type="compositionally biased region" description="Pro residues" evidence="16">
    <location>
        <begin position="62"/>
        <end position="79"/>
    </location>
</feature>
<evidence type="ECO:0000313" key="20">
    <source>
        <dbReference type="Proteomes" id="UP001341281"/>
    </source>
</evidence>
<evidence type="ECO:0000256" key="10">
    <source>
        <dbReference type="ARBA" id="ARBA00022908"/>
    </source>
</evidence>